<dbReference type="GO" id="GO:0003690">
    <property type="term" value="F:double-stranded DNA binding"/>
    <property type="evidence" value="ECO:0007669"/>
    <property type="project" value="InterPro"/>
</dbReference>
<organism evidence="2 3">
    <name type="scientific">Tissierella creatinophila DSM 6911</name>
    <dbReference type="NCBI Taxonomy" id="1123403"/>
    <lineage>
        <taxon>Bacteria</taxon>
        <taxon>Bacillati</taxon>
        <taxon>Bacillota</taxon>
        <taxon>Tissierellia</taxon>
        <taxon>Tissierellales</taxon>
        <taxon>Tissierellaceae</taxon>
        <taxon>Tissierella</taxon>
    </lineage>
</organism>
<dbReference type="Pfam" id="PF07352">
    <property type="entry name" value="Phage_Mu_Gam"/>
    <property type="match status" value="1"/>
</dbReference>
<dbReference type="AlphaFoldDB" id="A0A1U7M4S0"/>
<name>A0A1U7M4S0_TISCR</name>
<gene>
    <name evidence="2" type="ORF">TICRE_17810</name>
</gene>
<sequence length="167" mass="20044">MTETWKIKNDNEAEWIIEQTNDDLLEIERFKYSLEEKIETLRIKLNKLNDEEDSIKERRDSYLLEYFETIPEELKKKTKTQEKYRLPSGEIVKKYPAPEVRRENNKLLAWIKENKMNDYVEVKEIPKWVELKKITQTVNGQVVTEDGEIVEGIEVIERPPVLEFKEV</sequence>
<evidence type="ECO:0000313" key="3">
    <source>
        <dbReference type="Proteomes" id="UP000186112"/>
    </source>
</evidence>
<evidence type="ECO:0000256" key="1">
    <source>
        <dbReference type="SAM" id="Coils"/>
    </source>
</evidence>
<protein>
    <submittedName>
        <fullName evidence="2">Bacteriophage Mu Gam like protein</fullName>
    </submittedName>
</protein>
<dbReference type="SUPFAM" id="SSF161266">
    <property type="entry name" value="Gam-like"/>
    <property type="match status" value="1"/>
</dbReference>
<dbReference type="Proteomes" id="UP000186112">
    <property type="component" value="Unassembled WGS sequence"/>
</dbReference>
<keyword evidence="1" id="KW-0175">Coiled coil</keyword>
<keyword evidence="3" id="KW-1185">Reference proteome</keyword>
<comment type="caution">
    <text evidence="2">The sequence shown here is derived from an EMBL/GenBank/DDBJ whole genome shotgun (WGS) entry which is preliminary data.</text>
</comment>
<dbReference type="OrthoDB" id="1707526at2"/>
<feature type="coiled-coil region" evidence="1">
    <location>
        <begin position="31"/>
        <end position="65"/>
    </location>
</feature>
<dbReference type="EMBL" id="LTDM01000033">
    <property type="protein sequence ID" value="OLS02250.1"/>
    <property type="molecule type" value="Genomic_DNA"/>
</dbReference>
<accession>A0A1U7M4S0</accession>
<dbReference type="GO" id="GO:0042262">
    <property type="term" value="P:DNA protection"/>
    <property type="evidence" value="ECO:0007669"/>
    <property type="project" value="InterPro"/>
</dbReference>
<proteinExistence type="predicted"/>
<reference evidence="2 3" key="1">
    <citation type="submission" date="2016-02" db="EMBL/GenBank/DDBJ databases">
        <title>Genome sequence of Tissierella creatinophila DSM 6911.</title>
        <authorList>
            <person name="Poehlein A."/>
            <person name="Daniel R."/>
        </authorList>
    </citation>
    <scope>NUCLEOTIDE SEQUENCE [LARGE SCALE GENOMIC DNA]</scope>
    <source>
        <strain evidence="2 3">DSM 6911</strain>
    </source>
</reference>
<dbReference type="RefSeq" id="WP_075727234.1">
    <property type="nucleotide sequence ID" value="NZ_LTDM01000033.1"/>
</dbReference>
<evidence type="ECO:0000313" key="2">
    <source>
        <dbReference type="EMBL" id="OLS02250.1"/>
    </source>
</evidence>
<dbReference type="InterPro" id="IPR009951">
    <property type="entry name" value="Host-nuc_inhib_Gam"/>
</dbReference>